<organism evidence="2 3">
    <name type="scientific">Candidatus Shapirobacteria bacterium CG2_30_35_20</name>
    <dbReference type="NCBI Taxonomy" id="1805376"/>
    <lineage>
        <taxon>Bacteria</taxon>
        <taxon>Candidatus Shapironibacteriota</taxon>
    </lineage>
</organism>
<dbReference type="InterPro" id="IPR029044">
    <property type="entry name" value="Nucleotide-diphossugar_trans"/>
</dbReference>
<dbReference type="SUPFAM" id="SSF53448">
    <property type="entry name" value="Nucleotide-diphospho-sugar transferases"/>
    <property type="match status" value="1"/>
</dbReference>
<protein>
    <recommendedName>
        <fullName evidence="1">Glycosyltransferase 2-like domain-containing protein</fullName>
    </recommendedName>
</protein>
<dbReference type="Gene3D" id="3.90.550.10">
    <property type="entry name" value="Spore Coat Polysaccharide Biosynthesis Protein SpsA, Chain A"/>
    <property type="match status" value="1"/>
</dbReference>
<proteinExistence type="predicted"/>
<comment type="caution">
    <text evidence="2">The sequence shown here is derived from an EMBL/GenBank/DDBJ whole genome shotgun (WGS) entry which is preliminary data.</text>
</comment>
<evidence type="ECO:0000259" key="1">
    <source>
        <dbReference type="Pfam" id="PF00535"/>
    </source>
</evidence>
<dbReference type="Pfam" id="PF00535">
    <property type="entry name" value="Glycos_transf_2"/>
    <property type="match status" value="1"/>
</dbReference>
<dbReference type="AlphaFoldDB" id="A0A1J5HRT4"/>
<dbReference type="PANTHER" id="PTHR43630:SF2">
    <property type="entry name" value="GLYCOSYLTRANSFERASE"/>
    <property type="match status" value="1"/>
</dbReference>
<sequence length="309" mass="36069">MKPLISAVINVINEANNLDKCLHSLKNFANEIIVVDMESTDESVNIAKKHGAKVFSFKPMKYVEPARNFAISKASGKWIILLDPDEFLPKSLKHELTKITLRHNVDYVKIPRKNIIFGKWFHNSRTWPDYLIRFFKKGSVTWNKEIHSQPETKGNGITLLDSEKLAIRHNHYSSVSQFVIRSLRYSSIQAEELDKAGTKLKMSDFILKPVQEFNSRFFFAQGYKDGIHGLVFSLLQTFSIFLIYTKLWEKQGAIEKIVSRDSFVSASQEAIYEYSYWFTKYFKEEYTHNIFKIGILKLKLLINRFTKNF</sequence>
<name>A0A1J5HRT4_9BACT</name>
<evidence type="ECO:0000313" key="2">
    <source>
        <dbReference type="EMBL" id="OIP87476.1"/>
    </source>
</evidence>
<reference evidence="2 3" key="1">
    <citation type="journal article" date="2016" name="Environ. Microbiol.">
        <title>Genomic resolution of a cold subsurface aquifer community provides metabolic insights for novel microbes adapted to high CO concentrations.</title>
        <authorList>
            <person name="Probst A.J."/>
            <person name="Castelle C.J."/>
            <person name="Singh A."/>
            <person name="Brown C.T."/>
            <person name="Anantharaman K."/>
            <person name="Sharon I."/>
            <person name="Hug L.A."/>
            <person name="Burstein D."/>
            <person name="Emerson J.B."/>
            <person name="Thomas B.C."/>
            <person name="Banfield J.F."/>
        </authorList>
    </citation>
    <scope>NUCLEOTIDE SEQUENCE [LARGE SCALE GENOMIC DNA]</scope>
    <source>
        <strain evidence="2">CG2_30_35_20</strain>
    </source>
</reference>
<accession>A0A1J5HRT4</accession>
<dbReference type="InterPro" id="IPR001173">
    <property type="entry name" value="Glyco_trans_2-like"/>
</dbReference>
<evidence type="ECO:0000313" key="3">
    <source>
        <dbReference type="Proteomes" id="UP000182344"/>
    </source>
</evidence>
<dbReference type="CDD" id="cd02511">
    <property type="entry name" value="Beta4Glucosyltransferase"/>
    <property type="match status" value="1"/>
</dbReference>
<dbReference type="EMBL" id="MNZO01000017">
    <property type="protein sequence ID" value="OIP87476.1"/>
    <property type="molecule type" value="Genomic_DNA"/>
</dbReference>
<dbReference type="Proteomes" id="UP000182344">
    <property type="component" value="Unassembled WGS sequence"/>
</dbReference>
<gene>
    <name evidence="2" type="ORF">AUK05_01210</name>
</gene>
<feature type="domain" description="Glycosyltransferase 2-like" evidence="1">
    <location>
        <begin position="6"/>
        <end position="147"/>
    </location>
</feature>
<dbReference type="PANTHER" id="PTHR43630">
    <property type="entry name" value="POLY-BETA-1,6-N-ACETYL-D-GLUCOSAMINE SYNTHASE"/>
    <property type="match status" value="1"/>
</dbReference>
<dbReference type="STRING" id="1805376.AUK05_01210"/>